<proteinExistence type="predicted"/>
<evidence type="ECO:0000313" key="3">
    <source>
        <dbReference type="EMBL" id="KAF1725360.1"/>
    </source>
</evidence>
<feature type="region of interest" description="Disordered" evidence="1">
    <location>
        <begin position="17"/>
        <end position="62"/>
    </location>
</feature>
<dbReference type="InterPro" id="IPR041698">
    <property type="entry name" value="Methyltransf_25"/>
</dbReference>
<dbReference type="PANTHER" id="PTHR42912">
    <property type="entry name" value="METHYLTRANSFERASE"/>
    <property type="match status" value="1"/>
</dbReference>
<dbReference type="CDD" id="cd02440">
    <property type="entry name" value="AdoMet_MTases"/>
    <property type="match status" value="1"/>
</dbReference>
<dbReference type="GO" id="GO:0032259">
    <property type="term" value="P:methylation"/>
    <property type="evidence" value="ECO:0007669"/>
    <property type="project" value="UniProtKB-KW"/>
</dbReference>
<reference evidence="3 4" key="1">
    <citation type="submission" date="2017-10" db="EMBL/GenBank/DDBJ databases">
        <title>Whole genome sequencing of members of genus Pseudoxanthomonas.</title>
        <authorList>
            <person name="Kumar S."/>
            <person name="Bansal K."/>
            <person name="Kaur A."/>
            <person name="Patil P."/>
            <person name="Sharma S."/>
            <person name="Patil P.B."/>
        </authorList>
    </citation>
    <scope>NUCLEOTIDE SEQUENCE [LARGE SCALE GENOMIC DNA]</scope>
    <source>
        <strain evidence="3 4">DSM 17109</strain>
    </source>
</reference>
<keyword evidence="3" id="KW-0489">Methyltransferase</keyword>
<dbReference type="InterPro" id="IPR050508">
    <property type="entry name" value="Methyltransf_Superfamily"/>
</dbReference>
<protein>
    <submittedName>
        <fullName evidence="3">Methyltransferase type 11</fullName>
    </submittedName>
</protein>
<dbReference type="Proteomes" id="UP000781710">
    <property type="component" value="Unassembled WGS sequence"/>
</dbReference>
<evidence type="ECO:0000256" key="1">
    <source>
        <dbReference type="SAM" id="MobiDB-lite"/>
    </source>
</evidence>
<dbReference type="Pfam" id="PF13649">
    <property type="entry name" value="Methyltransf_25"/>
    <property type="match status" value="1"/>
</dbReference>
<dbReference type="SUPFAM" id="SSF53335">
    <property type="entry name" value="S-adenosyl-L-methionine-dependent methyltransferases"/>
    <property type="match status" value="1"/>
</dbReference>
<evidence type="ECO:0000259" key="2">
    <source>
        <dbReference type="Pfam" id="PF13649"/>
    </source>
</evidence>
<dbReference type="EMBL" id="PDWW01000010">
    <property type="protein sequence ID" value="KAF1725360.1"/>
    <property type="molecule type" value="Genomic_DNA"/>
</dbReference>
<dbReference type="Gene3D" id="3.40.50.150">
    <property type="entry name" value="Vaccinia Virus protein VP39"/>
    <property type="match status" value="1"/>
</dbReference>
<dbReference type="InterPro" id="IPR029063">
    <property type="entry name" value="SAM-dependent_MTases_sf"/>
</dbReference>
<organism evidence="3 4">
    <name type="scientific">Pseudoxanthomonas japonensis</name>
    <dbReference type="NCBI Taxonomy" id="69284"/>
    <lineage>
        <taxon>Bacteria</taxon>
        <taxon>Pseudomonadati</taxon>
        <taxon>Pseudomonadota</taxon>
        <taxon>Gammaproteobacteria</taxon>
        <taxon>Lysobacterales</taxon>
        <taxon>Lysobacteraceae</taxon>
        <taxon>Pseudoxanthomonas</taxon>
    </lineage>
</organism>
<keyword evidence="3" id="KW-0808">Transferase</keyword>
<evidence type="ECO:0000313" key="4">
    <source>
        <dbReference type="Proteomes" id="UP000781710"/>
    </source>
</evidence>
<gene>
    <name evidence="3" type="ORF">CSC78_09070</name>
</gene>
<dbReference type="GO" id="GO:0008168">
    <property type="term" value="F:methyltransferase activity"/>
    <property type="evidence" value="ECO:0007669"/>
    <property type="project" value="UniProtKB-KW"/>
</dbReference>
<feature type="domain" description="Methyltransferase" evidence="2">
    <location>
        <begin position="109"/>
        <end position="201"/>
    </location>
</feature>
<sequence>MRWTSYRSSNCCRSATSGCAATARTKPHETTAPGSRGRRTRHGTPWGWSAVPDGKNRRGTGMSESIDRINRKTMTSASVVTHYARPWELSRAEQATFDRVAAETKDQPILDLGVGGGRTVEALRRISHDYLGIDYSQGMVDACRQRFPEARFELADARALADVADASIFLAVFSCNGIGMVSHADRLLILREVHRVLRPGGYFVFSTHNRNSPEFKRGFLFPPFDWSFNPLRLAVRSLRFTGETVLRFRNRRRHHPHEIHTEDYSVINDVCHHYSTMLYYLTLDKQREQLVEAGFEADAEAYDLDGRRVHDGTTDDSIALIARKPTLRPG</sequence>
<comment type="caution">
    <text evidence="3">The sequence shown here is derived from an EMBL/GenBank/DDBJ whole genome shotgun (WGS) entry which is preliminary data.</text>
</comment>
<accession>A0ABQ6ZHK1</accession>
<name>A0ABQ6ZHK1_9GAMM</name>
<keyword evidence="4" id="KW-1185">Reference proteome</keyword>